<gene>
    <name evidence="2" type="ORF">g.31929</name>
</gene>
<feature type="compositionally biased region" description="Acidic residues" evidence="1">
    <location>
        <begin position="153"/>
        <end position="176"/>
    </location>
</feature>
<name>A0A1B6D651_9HEMI</name>
<organism evidence="2">
    <name type="scientific">Clastoptera arizonana</name>
    <name type="common">Arizona spittle bug</name>
    <dbReference type="NCBI Taxonomy" id="38151"/>
    <lineage>
        <taxon>Eukaryota</taxon>
        <taxon>Metazoa</taxon>
        <taxon>Ecdysozoa</taxon>
        <taxon>Arthropoda</taxon>
        <taxon>Hexapoda</taxon>
        <taxon>Insecta</taxon>
        <taxon>Pterygota</taxon>
        <taxon>Neoptera</taxon>
        <taxon>Paraneoptera</taxon>
        <taxon>Hemiptera</taxon>
        <taxon>Auchenorrhyncha</taxon>
        <taxon>Cercopoidea</taxon>
        <taxon>Clastopteridae</taxon>
        <taxon>Clastoptera</taxon>
    </lineage>
</organism>
<protein>
    <submittedName>
        <fullName evidence="2">Uncharacterized protein</fullName>
    </submittedName>
</protein>
<evidence type="ECO:0000313" key="2">
    <source>
        <dbReference type="EMBL" id="JAS21159.1"/>
    </source>
</evidence>
<proteinExistence type="predicted"/>
<reference evidence="2" key="1">
    <citation type="submission" date="2015-12" db="EMBL/GenBank/DDBJ databases">
        <title>De novo transcriptome assembly of four potential Pierce s Disease insect vectors from Arizona vineyards.</title>
        <authorList>
            <person name="Tassone E.E."/>
        </authorList>
    </citation>
    <scope>NUCLEOTIDE SEQUENCE</scope>
</reference>
<dbReference type="EMBL" id="GEDC01016139">
    <property type="protein sequence ID" value="JAS21159.1"/>
    <property type="molecule type" value="Transcribed_RNA"/>
</dbReference>
<evidence type="ECO:0000256" key="1">
    <source>
        <dbReference type="SAM" id="MobiDB-lite"/>
    </source>
</evidence>
<accession>A0A1B6D651</accession>
<feature type="region of interest" description="Disordered" evidence="1">
    <location>
        <begin position="117"/>
        <end position="189"/>
    </location>
</feature>
<sequence length="203" mass="23435">MRFRNKELYSGPLPCSTTPVHLPHSRFRVQRSCIWVSNICGFSSALKLLNIFLLQVVEVLDLIFHHPKHRYPSIEELLLCDFFRNIDLREMRATSLPQVYHARLTTSTLSLLNEVKKHQNNKRCRRTQSSSTPPDPASPSRRRERLQSSSEGESAEDDSGTPDSPYESDNDTEGELSQEHRNLSLHTQQSLININLETQRLLR</sequence>
<dbReference type="AlphaFoldDB" id="A0A1B6D651"/>